<dbReference type="SUPFAM" id="SSF55874">
    <property type="entry name" value="ATPase domain of HSP90 chaperone/DNA topoisomerase II/histidine kinase"/>
    <property type="match status" value="1"/>
</dbReference>
<dbReference type="HOGENOM" id="CLU_000445_89_29_7"/>
<feature type="transmembrane region" description="Helical" evidence="14">
    <location>
        <begin position="47"/>
        <end position="67"/>
    </location>
</feature>
<name>C0QD08_DESAH</name>
<feature type="transmembrane region" description="Helical" evidence="14">
    <location>
        <begin position="287"/>
        <end position="308"/>
    </location>
</feature>
<feature type="domain" description="Histidine kinase" evidence="15">
    <location>
        <begin position="447"/>
        <end position="654"/>
    </location>
</feature>
<keyword evidence="10" id="KW-0067">ATP-binding</keyword>
<dbReference type="SUPFAM" id="SSF103190">
    <property type="entry name" value="Sensory domain-like"/>
    <property type="match status" value="1"/>
</dbReference>
<dbReference type="SMART" id="SM00388">
    <property type="entry name" value="HisKA"/>
    <property type="match status" value="1"/>
</dbReference>
<evidence type="ECO:0000256" key="7">
    <source>
        <dbReference type="ARBA" id="ARBA00022692"/>
    </source>
</evidence>
<keyword evidence="11 14" id="KW-1133">Transmembrane helix</keyword>
<keyword evidence="7 14" id="KW-0812">Transmembrane</keyword>
<keyword evidence="12" id="KW-0902">Two-component regulatory system</keyword>
<dbReference type="Pfam" id="PF00512">
    <property type="entry name" value="HisKA"/>
    <property type="match status" value="1"/>
</dbReference>
<dbReference type="InterPro" id="IPR005467">
    <property type="entry name" value="His_kinase_dom"/>
</dbReference>
<dbReference type="CDD" id="cd00082">
    <property type="entry name" value="HisKA"/>
    <property type="match status" value="1"/>
</dbReference>
<dbReference type="PANTHER" id="PTHR43065:SF10">
    <property type="entry name" value="PEROXIDE STRESS-ACTIVATED HISTIDINE KINASE MAK3"/>
    <property type="match status" value="1"/>
</dbReference>
<keyword evidence="6" id="KW-0808">Transferase</keyword>
<keyword evidence="8" id="KW-0547">Nucleotide-binding</keyword>
<dbReference type="Gene3D" id="3.30.450.20">
    <property type="entry name" value="PAS domain"/>
    <property type="match status" value="1"/>
</dbReference>
<dbReference type="Pfam" id="PF02518">
    <property type="entry name" value="HATPase_c"/>
    <property type="match status" value="1"/>
</dbReference>
<dbReference type="Proteomes" id="UP000000442">
    <property type="component" value="Chromosome"/>
</dbReference>
<dbReference type="PANTHER" id="PTHR43065">
    <property type="entry name" value="SENSOR HISTIDINE KINASE"/>
    <property type="match status" value="1"/>
</dbReference>
<evidence type="ECO:0000256" key="12">
    <source>
        <dbReference type="ARBA" id="ARBA00023012"/>
    </source>
</evidence>
<feature type="region of interest" description="Disordered" evidence="13">
    <location>
        <begin position="213"/>
        <end position="237"/>
    </location>
</feature>
<evidence type="ECO:0000256" key="11">
    <source>
        <dbReference type="ARBA" id="ARBA00022989"/>
    </source>
</evidence>
<dbReference type="EMBL" id="CP001087">
    <property type="protein sequence ID" value="ACN17240.1"/>
    <property type="molecule type" value="Genomic_DNA"/>
</dbReference>
<organism evidence="17 18">
    <name type="scientific">Desulforapulum autotrophicum (strain ATCC 43914 / DSM 3382 / VKM B-1955 / HRM2)</name>
    <name type="common">Desulfobacterium autotrophicum</name>
    <dbReference type="NCBI Taxonomy" id="177437"/>
    <lineage>
        <taxon>Bacteria</taxon>
        <taxon>Pseudomonadati</taxon>
        <taxon>Thermodesulfobacteriota</taxon>
        <taxon>Desulfobacteria</taxon>
        <taxon>Desulfobacterales</taxon>
        <taxon>Desulfobacteraceae</taxon>
        <taxon>Desulforapulum</taxon>
    </lineage>
</organism>
<dbReference type="SUPFAM" id="SSF55785">
    <property type="entry name" value="PYP-like sensor domain (PAS domain)"/>
    <property type="match status" value="1"/>
</dbReference>
<dbReference type="SUPFAM" id="SSF47384">
    <property type="entry name" value="Homodimeric domain of signal transducing histidine kinase"/>
    <property type="match status" value="1"/>
</dbReference>
<keyword evidence="4" id="KW-1003">Cell membrane</keyword>
<dbReference type="Gene3D" id="1.10.287.130">
    <property type="match status" value="1"/>
</dbReference>
<feature type="domain" description="PAC" evidence="16">
    <location>
        <begin position="382"/>
        <end position="434"/>
    </location>
</feature>
<dbReference type="PRINTS" id="PR00344">
    <property type="entry name" value="BCTRLSENSOR"/>
</dbReference>
<accession>C0QD08</accession>
<proteinExistence type="predicted"/>
<keyword evidence="5" id="KW-0597">Phosphoprotein</keyword>
<dbReference type="Gene3D" id="3.30.565.10">
    <property type="entry name" value="Histidine kinase-like ATPase, C-terminal domain"/>
    <property type="match status" value="1"/>
</dbReference>
<dbReference type="InterPro" id="IPR004358">
    <property type="entry name" value="Sig_transdc_His_kin-like_C"/>
</dbReference>
<keyword evidence="14" id="KW-0472">Membrane</keyword>
<dbReference type="PROSITE" id="PS50109">
    <property type="entry name" value="HIS_KIN"/>
    <property type="match status" value="1"/>
</dbReference>
<keyword evidence="9 17" id="KW-0418">Kinase</keyword>
<evidence type="ECO:0000259" key="15">
    <source>
        <dbReference type="PROSITE" id="PS50109"/>
    </source>
</evidence>
<reference evidence="17 18" key="1">
    <citation type="journal article" date="2009" name="Environ. Microbiol.">
        <title>Genome sequence of Desulfobacterium autotrophicum HRM2, a marine sulfate reducer oxidizing organic carbon completely to carbon dioxide.</title>
        <authorList>
            <person name="Strittmatter A.W."/>
            <person name="Liesegang H."/>
            <person name="Rabus R."/>
            <person name="Decker I."/>
            <person name="Amann J."/>
            <person name="Andres S."/>
            <person name="Henne A."/>
            <person name="Fricke W.F."/>
            <person name="Martinez-Arias R."/>
            <person name="Bartels D."/>
            <person name="Goesmann A."/>
            <person name="Krause L."/>
            <person name="Puehler A."/>
            <person name="Klenk H.P."/>
            <person name="Richter M."/>
            <person name="Schuler M."/>
            <person name="Gloeckner F.O."/>
            <person name="Meyerdierks A."/>
            <person name="Gottschalk G."/>
            <person name="Amann R."/>
        </authorList>
    </citation>
    <scope>NUCLEOTIDE SEQUENCE [LARGE SCALE GENOMIC DNA]</scope>
    <source>
        <strain evidence="18">ATCC 43914 / DSM 3382 / HRM2</strain>
    </source>
</reference>
<dbReference type="InterPro" id="IPR000014">
    <property type="entry name" value="PAS"/>
</dbReference>
<sequence>MVKLRVCRPGHHNCLVNWGEQGKIKNKPMDFTRDGPMTEPKKRTTGISPFIIMGAILVLMSIFMLMAMDNIKEHDARIVEKLTAKGTFLIRAFEAGTRTGMMTMRWRAARVQNLLTETAFQPEVKYLMIITGDGKILAHSDPEKIGTFYGKMPDVDPLGDGTAIFHREVFSGEGDKTFEVFKVFTPAKRFHRPGPGGRMGRRRTAGAVQGLFLTRESQPETGTAPEIPGPASSKKVHASHQPAEGDWFSSHFSRCPEQCRDSGPQIIIAGLDMTGAASGKRAYINHVIINGAVLFLMASAGIVGLFMLQGYRSTRSSLSRVMAFSNRLVETMPAGLIAVDLNLEITSWNREAMVILGEKDKPVLPVALVEMAAIMEEKNQKISRELAFPSLSGGSLVLDVVASPIRDDGQGASGYLFLFRDLTELTALKQEVERSRRLAAVGKLAAGVAHEIRNPLSSIKGFATYFRERYKGVAEDRETADIMIHEVERLNRAITQLLEFAKPVPVVARKVDVKDLVAHSLKLVENDLAARGIGVEKTIPRDQKEVTIDPDRLNQILLNLYLNAIQAMDNGGTLGVKVTTEKGCLFVEVSDTGSGIAVSDMEKIFDPYYTTRARGTGLGLAMVHRNLETMGADIRVESREGHGTTFFLKIPCLDTGETE</sequence>
<dbReference type="GO" id="GO:0005886">
    <property type="term" value="C:plasma membrane"/>
    <property type="evidence" value="ECO:0007669"/>
    <property type="project" value="UniProtKB-SubCell"/>
</dbReference>
<dbReference type="InterPro" id="IPR003661">
    <property type="entry name" value="HisK_dim/P_dom"/>
</dbReference>
<evidence type="ECO:0000259" key="16">
    <source>
        <dbReference type="PROSITE" id="PS50113"/>
    </source>
</evidence>
<evidence type="ECO:0000256" key="8">
    <source>
        <dbReference type="ARBA" id="ARBA00022741"/>
    </source>
</evidence>
<keyword evidence="18" id="KW-1185">Reference proteome</keyword>
<dbReference type="CDD" id="cd00130">
    <property type="entry name" value="PAS"/>
    <property type="match status" value="1"/>
</dbReference>
<evidence type="ECO:0000256" key="4">
    <source>
        <dbReference type="ARBA" id="ARBA00022475"/>
    </source>
</evidence>
<dbReference type="SMART" id="SM00387">
    <property type="entry name" value="HATPase_c"/>
    <property type="match status" value="1"/>
</dbReference>
<dbReference type="KEGG" id="dat:HRM2_41840"/>
<evidence type="ECO:0000256" key="3">
    <source>
        <dbReference type="ARBA" id="ARBA00012438"/>
    </source>
</evidence>
<evidence type="ECO:0000256" key="10">
    <source>
        <dbReference type="ARBA" id="ARBA00022840"/>
    </source>
</evidence>
<evidence type="ECO:0000256" key="5">
    <source>
        <dbReference type="ARBA" id="ARBA00022553"/>
    </source>
</evidence>
<evidence type="ECO:0000256" key="14">
    <source>
        <dbReference type="SAM" id="Phobius"/>
    </source>
</evidence>
<evidence type="ECO:0000256" key="1">
    <source>
        <dbReference type="ARBA" id="ARBA00000085"/>
    </source>
</evidence>
<dbReference type="GO" id="GO:0000155">
    <property type="term" value="F:phosphorelay sensor kinase activity"/>
    <property type="evidence" value="ECO:0007669"/>
    <property type="project" value="InterPro"/>
</dbReference>
<evidence type="ECO:0000256" key="6">
    <source>
        <dbReference type="ARBA" id="ARBA00022679"/>
    </source>
</evidence>
<dbReference type="PROSITE" id="PS50113">
    <property type="entry name" value="PAC"/>
    <property type="match status" value="1"/>
</dbReference>
<comment type="catalytic activity">
    <reaction evidence="1">
        <text>ATP + protein L-histidine = ADP + protein N-phospho-L-histidine.</text>
        <dbReference type="EC" id="2.7.13.3"/>
    </reaction>
</comment>
<dbReference type="EC" id="2.7.13.3" evidence="3"/>
<dbReference type="InterPro" id="IPR035965">
    <property type="entry name" value="PAS-like_dom_sf"/>
</dbReference>
<dbReference type="STRING" id="177437.HRM2_41840"/>
<dbReference type="GO" id="GO:0005524">
    <property type="term" value="F:ATP binding"/>
    <property type="evidence" value="ECO:0007669"/>
    <property type="project" value="UniProtKB-KW"/>
</dbReference>
<dbReference type="InterPro" id="IPR000700">
    <property type="entry name" value="PAS-assoc_C"/>
</dbReference>
<dbReference type="InterPro" id="IPR036890">
    <property type="entry name" value="HATPase_C_sf"/>
</dbReference>
<dbReference type="eggNOG" id="COG5002">
    <property type="taxonomic scope" value="Bacteria"/>
</dbReference>
<evidence type="ECO:0000256" key="2">
    <source>
        <dbReference type="ARBA" id="ARBA00004651"/>
    </source>
</evidence>
<evidence type="ECO:0000313" key="17">
    <source>
        <dbReference type="EMBL" id="ACN17240.1"/>
    </source>
</evidence>
<comment type="subcellular location">
    <subcellularLocation>
        <location evidence="2">Cell membrane</location>
        <topology evidence="2">Multi-pass membrane protein</topology>
    </subcellularLocation>
</comment>
<gene>
    <name evidence="17" type="ordered locus">HRM2_41840</name>
</gene>
<evidence type="ECO:0000256" key="13">
    <source>
        <dbReference type="SAM" id="MobiDB-lite"/>
    </source>
</evidence>
<evidence type="ECO:0000313" key="18">
    <source>
        <dbReference type="Proteomes" id="UP000000442"/>
    </source>
</evidence>
<protein>
    <recommendedName>
        <fullName evidence="3">histidine kinase</fullName>
        <ecNumber evidence="3">2.7.13.3</ecNumber>
    </recommendedName>
</protein>
<dbReference type="OrthoDB" id="9773941at2"/>
<dbReference type="InterPro" id="IPR029151">
    <property type="entry name" value="Sensor-like_sf"/>
</dbReference>
<dbReference type="InterPro" id="IPR003594">
    <property type="entry name" value="HATPase_dom"/>
</dbReference>
<evidence type="ECO:0000256" key="9">
    <source>
        <dbReference type="ARBA" id="ARBA00022777"/>
    </source>
</evidence>
<dbReference type="InterPro" id="IPR036097">
    <property type="entry name" value="HisK_dim/P_sf"/>
</dbReference>
<dbReference type="AlphaFoldDB" id="C0QD08"/>